<feature type="region of interest" description="Disordered" evidence="5">
    <location>
        <begin position="1"/>
        <end position="22"/>
    </location>
</feature>
<accession>A0ABU2W284</accession>
<evidence type="ECO:0000256" key="3">
    <source>
        <dbReference type="ARBA" id="ARBA00022989"/>
    </source>
</evidence>
<evidence type="ECO:0000313" key="8">
    <source>
        <dbReference type="EMBL" id="MDT0491966.1"/>
    </source>
</evidence>
<feature type="transmembrane region" description="Helical" evidence="6">
    <location>
        <begin position="158"/>
        <end position="179"/>
    </location>
</feature>
<dbReference type="InterPro" id="IPR011701">
    <property type="entry name" value="MFS"/>
</dbReference>
<dbReference type="PANTHER" id="PTHR11360:SF284">
    <property type="entry name" value="EG:103B4.3 PROTEIN-RELATED"/>
    <property type="match status" value="1"/>
</dbReference>
<evidence type="ECO:0000256" key="5">
    <source>
        <dbReference type="SAM" id="MobiDB-lite"/>
    </source>
</evidence>
<reference evidence="9" key="1">
    <citation type="submission" date="2023-07" db="EMBL/GenBank/DDBJ databases">
        <title>30 novel species of actinomycetes from the DSMZ collection.</title>
        <authorList>
            <person name="Nouioui I."/>
        </authorList>
    </citation>
    <scope>NUCLEOTIDE SEQUENCE [LARGE SCALE GENOMIC DNA]</scope>
    <source>
        <strain evidence="9">DSM 40932</strain>
    </source>
</reference>
<evidence type="ECO:0000259" key="7">
    <source>
        <dbReference type="PROSITE" id="PS50850"/>
    </source>
</evidence>
<gene>
    <name evidence="8" type="ORF">RM717_15755</name>
</gene>
<dbReference type="PANTHER" id="PTHR11360">
    <property type="entry name" value="MONOCARBOXYLATE TRANSPORTER"/>
    <property type="match status" value="1"/>
</dbReference>
<dbReference type="RefSeq" id="WP_311600205.1">
    <property type="nucleotide sequence ID" value="NZ_JAVRFG010000018.1"/>
</dbReference>
<dbReference type="InterPro" id="IPR020846">
    <property type="entry name" value="MFS_dom"/>
</dbReference>
<evidence type="ECO:0000256" key="2">
    <source>
        <dbReference type="ARBA" id="ARBA00022692"/>
    </source>
</evidence>
<feature type="transmembrane region" description="Helical" evidence="6">
    <location>
        <begin position="68"/>
        <end position="88"/>
    </location>
</feature>
<evidence type="ECO:0000313" key="9">
    <source>
        <dbReference type="Proteomes" id="UP001180556"/>
    </source>
</evidence>
<keyword evidence="3 6" id="KW-1133">Transmembrane helix</keyword>
<dbReference type="PROSITE" id="PS50850">
    <property type="entry name" value="MFS"/>
    <property type="match status" value="1"/>
</dbReference>
<feature type="transmembrane region" description="Helical" evidence="6">
    <location>
        <begin position="253"/>
        <end position="272"/>
    </location>
</feature>
<proteinExistence type="predicted"/>
<feature type="transmembrane region" description="Helical" evidence="6">
    <location>
        <begin position="191"/>
        <end position="209"/>
    </location>
</feature>
<keyword evidence="9" id="KW-1185">Reference proteome</keyword>
<evidence type="ECO:0000256" key="6">
    <source>
        <dbReference type="SAM" id="Phobius"/>
    </source>
</evidence>
<evidence type="ECO:0000256" key="1">
    <source>
        <dbReference type="ARBA" id="ARBA00004651"/>
    </source>
</evidence>
<feature type="transmembrane region" description="Helical" evidence="6">
    <location>
        <begin position="125"/>
        <end position="146"/>
    </location>
</feature>
<organism evidence="8 9">
    <name type="scientific">Streptomyces stephensoniae</name>
    <dbReference type="NCBI Taxonomy" id="3375367"/>
    <lineage>
        <taxon>Bacteria</taxon>
        <taxon>Bacillati</taxon>
        <taxon>Actinomycetota</taxon>
        <taxon>Actinomycetes</taxon>
        <taxon>Kitasatosporales</taxon>
        <taxon>Streptomycetaceae</taxon>
        <taxon>Streptomyces</taxon>
    </lineage>
</organism>
<dbReference type="SUPFAM" id="SSF103473">
    <property type="entry name" value="MFS general substrate transporter"/>
    <property type="match status" value="1"/>
</dbReference>
<dbReference type="Gene3D" id="1.20.1250.20">
    <property type="entry name" value="MFS general substrate transporter like domains"/>
    <property type="match status" value="2"/>
</dbReference>
<evidence type="ECO:0000256" key="4">
    <source>
        <dbReference type="ARBA" id="ARBA00023136"/>
    </source>
</evidence>
<dbReference type="Proteomes" id="UP001180556">
    <property type="component" value="Unassembled WGS sequence"/>
</dbReference>
<protein>
    <submittedName>
        <fullName evidence="8">MFS transporter</fullName>
    </submittedName>
</protein>
<comment type="caution">
    <text evidence="8">The sequence shown here is derived from an EMBL/GenBank/DDBJ whole genome shotgun (WGS) entry which is preliminary data.</text>
</comment>
<keyword evidence="4 6" id="KW-0472">Membrane</keyword>
<dbReference type="InterPro" id="IPR036259">
    <property type="entry name" value="MFS_trans_sf"/>
</dbReference>
<feature type="domain" description="Major facilitator superfamily (MFS) profile" evidence="7">
    <location>
        <begin position="33"/>
        <end position="434"/>
    </location>
</feature>
<dbReference type="Pfam" id="PF07690">
    <property type="entry name" value="MFS_1"/>
    <property type="match status" value="1"/>
</dbReference>
<dbReference type="EMBL" id="JAVRFG010000018">
    <property type="protein sequence ID" value="MDT0491966.1"/>
    <property type="molecule type" value="Genomic_DNA"/>
</dbReference>
<feature type="transmembrane region" description="Helical" evidence="6">
    <location>
        <begin position="100"/>
        <end position="119"/>
    </location>
</feature>
<keyword evidence="2 6" id="KW-0812">Transmembrane</keyword>
<feature type="transmembrane region" description="Helical" evidence="6">
    <location>
        <begin position="31"/>
        <end position="56"/>
    </location>
</feature>
<comment type="subcellular location">
    <subcellularLocation>
        <location evidence="1">Cell membrane</location>
        <topology evidence="1">Multi-pass membrane protein</topology>
    </subcellularLocation>
</comment>
<feature type="transmembrane region" description="Helical" evidence="6">
    <location>
        <begin position="410"/>
        <end position="429"/>
    </location>
</feature>
<sequence length="448" mass="46556">MAPSTPAQPTPSASPTPPVPLPSPGPRLHRAWVVAAVAGAAIVTAGAFTTVPGLLVTPLHEEHGWDRGQIALAASVNMVLFGLTAPFAAALMDRVGIRRVVAGALLLVSAGAVLTAFMTRPWQLVAYWGVLIGLGSGCLTMTFAAGVTARWFDRRRGLVTGALSSSSHLGQLLFLPLLAGAVERHGWRPPVVTLALVALAVAALVFLVLRDHPADIGVKPYGAREFVPKPPPAAGAAARTLKVLAAALRTGPFWLLAGMFVICGASTNGIMWSNWAPAAHDHGMRVTSAASLLSLIGVFSALGAVLSGWLTDRFDPRRLLTVCFAVRALTLLALPLLFSAAVTPPMLLFVFVYGLVDVATVPPVIELCHRAYGEDGPIVFGWVNAAHQLGAGASAFLGATARDLFGTYDVVWVALAAGCLVAAVLAMAVRGGAHCPAVRNRAGYPGRD</sequence>
<dbReference type="InterPro" id="IPR050327">
    <property type="entry name" value="Proton-linked_MCT"/>
</dbReference>
<dbReference type="CDD" id="cd17355">
    <property type="entry name" value="MFS_YcxA_like"/>
    <property type="match status" value="1"/>
</dbReference>
<feature type="transmembrane region" description="Helical" evidence="6">
    <location>
        <begin position="292"/>
        <end position="310"/>
    </location>
</feature>
<name>A0ABU2W284_9ACTN</name>